<evidence type="ECO:0000313" key="3">
    <source>
        <dbReference type="Proteomes" id="UP000474159"/>
    </source>
</evidence>
<evidence type="ECO:0000313" key="2">
    <source>
        <dbReference type="EMBL" id="KAB1078665.1"/>
    </source>
</evidence>
<dbReference type="RefSeq" id="WP_151000515.1">
    <property type="nucleotide sequence ID" value="NZ_BPQY01000662.1"/>
</dbReference>
<comment type="caution">
    <text evidence="2">The sequence shown here is derived from an EMBL/GenBank/DDBJ whole genome shotgun (WGS) entry which is preliminary data.</text>
</comment>
<name>A0A6L3SZ76_9HYPH</name>
<organism evidence="2 3">
    <name type="scientific">Methylobacterium soli</name>
    <dbReference type="NCBI Taxonomy" id="553447"/>
    <lineage>
        <taxon>Bacteria</taxon>
        <taxon>Pseudomonadati</taxon>
        <taxon>Pseudomonadota</taxon>
        <taxon>Alphaproteobacteria</taxon>
        <taxon>Hyphomicrobiales</taxon>
        <taxon>Methylobacteriaceae</taxon>
        <taxon>Methylobacterium</taxon>
    </lineage>
</organism>
<accession>A0A6L3SZ76</accession>
<feature type="domain" description="SGNH hydrolase-type esterase" evidence="1">
    <location>
        <begin position="71"/>
        <end position="213"/>
    </location>
</feature>
<sequence>MRQRLRLGLAALLLLAAGFGLGWVLHKPAINARLYAQNRLIAVQVHLDEAPPDYVFLAGDSQAELQPPAQRPCGLELVNGGVSGASAAVYADLVETLTFKDRPRAAMLSIGTNDLMLKNHPLDPKAAAQFEASVTRILRRLLAVTDHLVVTALPPVGRNLARYLEPGAVGAYSERLRTLCERLGCRFADPFADLRDGDSGFAKPGAMRDGLHLAAYRPALRALAPALCGAGPR</sequence>
<keyword evidence="3" id="KW-1185">Reference proteome</keyword>
<dbReference type="InterPro" id="IPR013830">
    <property type="entry name" value="SGNH_hydro"/>
</dbReference>
<dbReference type="Proteomes" id="UP000474159">
    <property type="component" value="Unassembled WGS sequence"/>
</dbReference>
<dbReference type="SUPFAM" id="SSF52266">
    <property type="entry name" value="SGNH hydrolase"/>
    <property type="match status" value="1"/>
</dbReference>
<gene>
    <name evidence="2" type="ORF">F6X53_13285</name>
</gene>
<dbReference type="GO" id="GO:0016788">
    <property type="term" value="F:hydrolase activity, acting on ester bonds"/>
    <property type="evidence" value="ECO:0007669"/>
    <property type="project" value="UniProtKB-ARBA"/>
</dbReference>
<dbReference type="OrthoDB" id="8355047at2"/>
<dbReference type="InterPro" id="IPR036514">
    <property type="entry name" value="SGNH_hydro_sf"/>
</dbReference>
<dbReference type="Gene3D" id="3.40.50.1110">
    <property type="entry name" value="SGNH hydrolase"/>
    <property type="match status" value="1"/>
</dbReference>
<evidence type="ECO:0000259" key="1">
    <source>
        <dbReference type="Pfam" id="PF13472"/>
    </source>
</evidence>
<protein>
    <submittedName>
        <fullName evidence="2">SGNH/GDSL hydrolase family protein</fullName>
    </submittedName>
</protein>
<dbReference type="AlphaFoldDB" id="A0A6L3SZ76"/>
<keyword evidence="2" id="KW-0378">Hydrolase</keyword>
<proteinExistence type="predicted"/>
<dbReference type="EMBL" id="VZZK01000012">
    <property type="protein sequence ID" value="KAB1078665.1"/>
    <property type="molecule type" value="Genomic_DNA"/>
</dbReference>
<reference evidence="2 3" key="1">
    <citation type="submission" date="2019-09" db="EMBL/GenBank/DDBJ databases">
        <title>YIM 48816 draft genome.</title>
        <authorList>
            <person name="Jiang L."/>
        </authorList>
    </citation>
    <scope>NUCLEOTIDE SEQUENCE [LARGE SCALE GENOMIC DNA]</scope>
    <source>
        <strain evidence="2 3">YIM 48816</strain>
    </source>
</reference>
<dbReference type="Pfam" id="PF13472">
    <property type="entry name" value="Lipase_GDSL_2"/>
    <property type="match status" value="1"/>
</dbReference>